<gene>
    <name evidence="1" type="ORF">GCM10022212_28880</name>
</gene>
<keyword evidence="2" id="KW-1185">Reference proteome</keyword>
<sequence>MIVITGRLHGVGIFDTCFILVADGIDKPRRKKAAEYEHVEKLANNPEFGTG</sequence>
<organism evidence="1 2">
    <name type="scientific">Actimicrobium antarcticum</name>
    <dbReference type="NCBI Taxonomy" id="1051899"/>
    <lineage>
        <taxon>Bacteria</taxon>
        <taxon>Pseudomonadati</taxon>
        <taxon>Pseudomonadota</taxon>
        <taxon>Betaproteobacteria</taxon>
        <taxon>Burkholderiales</taxon>
        <taxon>Oxalobacteraceae</taxon>
        <taxon>Actimicrobium</taxon>
    </lineage>
</organism>
<accession>A0ABP7TNM3</accession>
<dbReference type="Proteomes" id="UP001501353">
    <property type="component" value="Unassembled WGS sequence"/>
</dbReference>
<protein>
    <submittedName>
        <fullName evidence="1">Uncharacterized protein</fullName>
    </submittedName>
</protein>
<evidence type="ECO:0000313" key="2">
    <source>
        <dbReference type="Proteomes" id="UP001501353"/>
    </source>
</evidence>
<name>A0ABP7TNM3_9BURK</name>
<dbReference type="EMBL" id="BAAAZE010000012">
    <property type="protein sequence ID" value="GAA4028975.1"/>
    <property type="molecule type" value="Genomic_DNA"/>
</dbReference>
<evidence type="ECO:0000313" key="1">
    <source>
        <dbReference type="EMBL" id="GAA4028975.1"/>
    </source>
</evidence>
<reference evidence="2" key="1">
    <citation type="journal article" date="2019" name="Int. J. Syst. Evol. Microbiol.">
        <title>The Global Catalogue of Microorganisms (GCM) 10K type strain sequencing project: providing services to taxonomists for standard genome sequencing and annotation.</title>
        <authorList>
            <consortium name="The Broad Institute Genomics Platform"/>
            <consortium name="The Broad Institute Genome Sequencing Center for Infectious Disease"/>
            <person name="Wu L."/>
            <person name="Ma J."/>
        </authorList>
    </citation>
    <scope>NUCLEOTIDE SEQUENCE [LARGE SCALE GENOMIC DNA]</scope>
    <source>
        <strain evidence="2">JCM 16673</strain>
    </source>
</reference>
<comment type="caution">
    <text evidence="1">The sequence shown here is derived from an EMBL/GenBank/DDBJ whole genome shotgun (WGS) entry which is preliminary data.</text>
</comment>
<proteinExistence type="predicted"/>